<feature type="chain" id="PRO_5040933745" description="Phytase-like domain-containing protein" evidence="2">
    <location>
        <begin position="23"/>
        <end position="413"/>
    </location>
</feature>
<evidence type="ECO:0000313" key="4">
    <source>
        <dbReference type="Proteomes" id="UP001150924"/>
    </source>
</evidence>
<protein>
    <recommendedName>
        <fullName evidence="5">Phytase-like domain-containing protein</fullName>
    </recommendedName>
</protein>
<keyword evidence="2" id="KW-0732">Signal</keyword>
<dbReference type="EMBL" id="JAPNKE010000002">
    <property type="protein sequence ID" value="MCY1007513.1"/>
    <property type="molecule type" value="Genomic_DNA"/>
</dbReference>
<comment type="caution">
    <text evidence="3">The sequence shown here is derived from an EMBL/GenBank/DDBJ whole genome shotgun (WGS) entry which is preliminary data.</text>
</comment>
<name>A0A9X3IZ32_9BACT</name>
<dbReference type="RefSeq" id="WP_267770141.1">
    <property type="nucleotide sequence ID" value="NZ_JAPNKE010000002.1"/>
</dbReference>
<proteinExistence type="predicted"/>
<feature type="compositionally biased region" description="Low complexity" evidence="1">
    <location>
        <begin position="33"/>
        <end position="47"/>
    </location>
</feature>
<dbReference type="SUPFAM" id="SSF63825">
    <property type="entry name" value="YWTD domain"/>
    <property type="match status" value="1"/>
</dbReference>
<gene>
    <name evidence="3" type="ORF">OV079_18560</name>
</gene>
<accession>A0A9X3IZ32</accession>
<evidence type="ECO:0000256" key="2">
    <source>
        <dbReference type="SAM" id="SignalP"/>
    </source>
</evidence>
<evidence type="ECO:0008006" key="5">
    <source>
        <dbReference type="Google" id="ProtNLM"/>
    </source>
</evidence>
<reference evidence="3" key="1">
    <citation type="submission" date="2022-11" db="EMBL/GenBank/DDBJ databases">
        <title>Minimal conservation of predation-associated metabolite biosynthetic gene clusters underscores biosynthetic potential of Myxococcota including descriptions for ten novel species: Archangium lansinium sp. nov., Myxococcus landrumus sp. nov., Nannocystis bai.</title>
        <authorList>
            <person name="Ahearne A."/>
            <person name="Stevens C."/>
            <person name="Phillips K."/>
        </authorList>
    </citation>
    <scope>NUCLEOTIDE SEQUENCE</scope>
    <source>
        <strain evidence="3">Na p29</strain>
    </source>
</reference>
<dbReference type="Proteomes" id="UP001150924">
    <property type="component" value="Unassembled WGS sequence"/>
</dbReference>
<dbReference type="AlphaFoldDB" id="A0A9X3IZ32"/>
<evidence type="ECO:0000256" key="1">
    <source>
        <dbReference type="SAM" id="MobiDB-lite"/>
    </source>
</evidence>
<feature type="region of interest" description="Disordered" evidence="1">
    <location>
        <begin position="19"/>
        <end position="48"/>
    </location>
</feature>
<keyword evidence="4" id="KW-1185">Reference proteome</keyword>
<evidence type="ECO:0000313" key="3">
    <source>
        <dbReference type="EMBL" id="MCY1007513.1"/>
    </source>
</evidence>
<organism evidence="3 4">
    <name type="scientific">Nannocystis pusilla</name>
    <dbReference type="NCBI Taxonomy" id="889268"/>
    <lineage>
        <taxon>Bacteria</taxon>
        <taxon>Pseudomonadati</taxon>
        <taxon>Myxococcota</taxon>
        <taxon>Polyangia</taxon>
        <taxon>Nannocystales</taxon>
        <taxon>Nannocystaceae</taxon>
        <taxon>Nannocystis</taxon>
    </lineage>
</organism>
<feature type="signal peptide" evidence="2">
    <location>
        <begin position="1"/>
        <end position="22"/>
    </location>
</feature>
<sequence>MISRPALLTTALALAACNPATGDTDSDTDTGADTDGSGTTDMSPTTGEAPVVVELDAPCDFGPDDATELALVTNDFVAPAGLGRVAVGDLSVTADILPATTDTVLGATADWLVMVHRFGQNRIDVVDRAGEWLLRGSVDVTHPASDDPNPQGVTFAADGLAYVPLFAAPAVQIYDFTAAESSAWLQGEIDLSPVADADGSPEAGVALACGGVLFVGVQRLVDFAPVDSSYLVAVDLAGRNVLDLDDATEGVQGIALLGPYPKQLRRDPADASGHTALVLTSGVERVDLSRGTSEWAVAPEVLAAAGIDGFDPQAFVLAQDGASLFLTATDGEFPSAAVFQVGLDGGEPAAPVKVMEGLSSGEKMLERLGGDLWIGDADAEGPRVRVYDPATQNELLGDGLKTAVAPWTFIPLP</sequence>
<dbReference type="PROSITE" id="PS51257">
    <property type="entry name" value="PROKAR_LIPOPROTEIN"/>
    <property type="match status" value="1"/>
</dbReference>